<dbReference type="Proteomes" id="UP000735302">
    <property type="component" value="Unassembled WGS sequence"/>
</dbReference>
<sequence length="99" mass="11427">MPRSTKNTKVLENRRRLCRDILRRGLNIPTNEALQFYFTGKMKKPRGRADSTDISEQLSVKYSEQAIMVLTSHCDSQRERIMVATSHPNDRNGSTSERT</sequence>
<accession>A0AAV4B5R4</accession>
<dbReference type="AlphaFoldDB" id="A0AAV4B5R4"/>
<keyword evidence="2" id="KW-1185">Reference proteome</keyword>
<proteinExistence type="predicted"/>
<evidence type="ECO:0000313" key="2">
    <source>
        <dbReference type="Proteomes" id="UP000735302"/>
    </source>
</evidence>
<dbReference type="EMBL" id="BLXT01004974">
    <property type="protein sequence ID" value="GFO18731.1"/>
    <property type="molecule type" value="Genomic_DNA"/>
</dbReference>
<comment type="caution">
    <text evidence="1">The sequence shown here is derived from an EMBL/GenBank/DDBJ whole genome shotgun (WGS) entry which is preliminary data.</text>
</comment>
<organism evidence="1 2">
    <name type="scientific">Plakobranchus ocellatus</name>
    <dbReference type="NCBI Taxonomy" id="259542"/>
    <lineage>
        <taxon>Eukaryota</taxon>
        <taxon>Metazoa</taxon>
        <taxon>Spiralia</taxon>
        <taxon>Lophotrochozoa</taxon>
        <taxon>Mollusca</taxon>
        <taxon>Gastropoda</taxon>
        <taxon>Heterobranchia</taxon>
        <taxon>Euthyneura</taxon>
        <taxon>Panpulmonata</taxon>
        <taxon>Sacoglossa</taxon>
        <taxon>Placobranchoidea</taxon>
        <taxon>Plakobranchidae</taxon>
        <taxon>Plakobranchus</taxon>
    </lineage>
</organism>
<gene>
    <name evidence="1" type="ORF">PoB_004523600</name>
</gene>
<reference evidence="1 2" key="1">
    <citation type="journal article" date="2021" name="Elife">
        <title>Chloroplast acquisition without the gene transfer in kleptoplastic sea slugs, Plakobranchus ocellatus.</title>
        <authorList>
            <person name="Maeda T."/>
            <person name="Takahashi S."/>
            <person name="Yoshida T."/>
            <person name="Shimamura S."/>
            <person name="Takaki Y."/>
            <person name="Nagai Y."/>
            <person name="Toyoda A."/>
            <person name="Suzuki Y."/>
            <person name="Arimoto A."/>
            <person name="Ishii H."/>
            <person name="Satoh N."/>
            <person name="Nishiyama T."/>
            <person name="Hasebe M."/>
            <person name="Maruyama T."/>
            <person name="Minagawa J."/>
            <person name="Obokata J."/>
            <person name="Shigenobu S."/>
        </authorList>
    </citation>
    <scope>NUCLEOTIDE SEQUENCE [LARGE SCALE GENOMIC DNA]</scope>
</reference>
<protein>
    <submittedName>
        <fullName evidence="1">Uncharacterized protein</fullName>
    </submittedName>
</protein>
<evidence type="ECO:0000313" key="1">
    <source>
        <dbReference type="EMBL" id="GFO18731.1"/>
    </source>
</evidence>
<name>A0AAV4B5R4_9GAST</name>